<evidence type="ECO:0000313" key="2">
    <source>
        <dbReference type="EMBL" id="ARU00567.1"/>
    </source>
</evidence>
<dbReference type="InterPro" id="IPR016181">
    <property type="entry name" value="Acyl_CoA_acyltransferase"/>
</dbReference>
<dbReference type="SUPFAM" id="SSF55729">
    <property type="entry name" value="Acyl-CoA N-acyltransferases (Nat)"/>
    <property type="match status" value="1"/>
</dbReference>
<accession>A0A1Y0EAB3</accession>
<gene>
    <name evidence="2" type="primary">ydaF</name>
    <name evidence="2" type="ORF">LOKVESSMR4R_01243</name>
</gene>
<proteinExistence type="predicted"/>
<feature type="domain" description="N-acetyltransferase" evidence="1">
    <location>
        <begin position="8"/>
        <end position="164"/>
    </location>
</feature>
<dbReference type="EMBL" id="CP021431">
    <property type="protein sequence ID" value="ARU00567.1"/>
    <property type="molecule type" value="Genomic_DNA"/>
</dbReference>
<name>A0A1Y0EAB3_9RHOB</name>
<protein>
    <submittedName>
        <fullName evidence="2">Putative ribosomal N-acetyltransferase YdaF</fullName>
        <ecNumber evidence="2">2.3.1.-</ecNumber>
    </submittedName>
</protein>
<sequence length="165" mass="18295">MRLTTDRLILRGPRADDLEAMFAIFSDPATMKHWSTLPHADRSVTQAALTQRIAAFAASPTYFQIEMQGNLIGCAGLYKNTEIGFILQRGFWRQGIVSEAMRAIIPYLFATTDLPQLTADVDPGNAASIGVLHGLGFRETHRAAKTYFIGGIWYDSVYLALQRPS</sequence>
<dbReference type="Proteomes" id="UP000195273">
    <property type="component" value="Chromosome"/>
</dbReference>
<dbReference type="OrthoDB" id="9804153at2"/>
<dbReference type="InterPro" id="IPR051531">
    <property type="entry name" value="N-acetyltransferase"/>
</dbReference>
<dbReference type="PROSITE" id="PS51186">
    <property type="entry name" value="GNAT"/>
    <property type="match status" value="1"/>
</dbReference>
<dbReference type="KEGG" id="lvs:LOKVESSMR4R_01243"/>
<dbReference type="EC" id="2.3.1.-" evidence="2"/>
<dbReference type="GO" id="GO:0016747">
    <property type="term" value="F:acyltransferase activity, transferring groups other than amino-acyl groups"/>
    <property type="evidence" value="ECO:0007669"/>
    <property type="project" value="InterPro"/>
</dbReference>
<dbReference type="STRING" id="1122181.GCA_000382265_01953"/>
<reference evidence="2 3" key="1">
    <citation type="submission" date="2017-05" db="EMBL/GenBank/DDBJ databases">
        <title>Genome Sequence of Loktanella vestfoldensis Strain SMR4r Isolated from a Culture of the Diatom Skeletonema marinoi.</title>
        <authorList>
            <person name="Topel M."/>
            <person name="Pinder M.I.M."/>
            <person name="Johansson O.N."/>
            <person name="Kourtchenko O."/>
            <person name="Godhe A."/>
            <person name="Clarke A.K."/>
        </authorList>
    </citation>
    <scope>NUCLEOTIDE SEQUENCE [LARGE SCALE GENOMIC DNA]</scope>
    <source>
        <strain evidence="2 3">SMR4r</strain>
    </source>
</reference>
<dbReference type="AlphaFoldDB" id="A0A1Y0EAB3"/>
<evidence type="ECO:0000259" key="1">
    <source>
        <dbReference type="PROSITE" id="PS51186"/>
    </source>
</evidence>
<dbReference type="Pfam" id="PF13302">
    <property type="entry name" value="Acetyltransf_3"/>
    <property type="match status" value="1"/>
</dbReference>
<keyword evidence="2" id="KW-0808">Transferase</keyword>
<evidence type="ECO:0000313" key="3">
    <source>
        <dbReference type="Proteomes" id="UP000195273"/>
    </source>
</evidence>
<keyword evidence="2" id="KW-0012">Acyltransferase</keyword>
<dbReference type="Gene3D" id="3.40.630.30">
    <property type="match status" value="1"/>
</dbReference>
<organism evidence="2 3">
    <name type="scientific">Yoonia vestfoldensis</name>
    <dbReference type="NCBI Taxonomy" id="245188"/>
    <lineage>
        <taxon>Bacteria</taxon>
        <taxon>Pseudomonadati</taxon>
        <taxon>Pseudomonadota</taxon>
        <taxon>Alphaproteobacteria</taxon>
        <taxon>Rhodobacterales</taxon>
        <taxon>Paracoccaceae</taxon>
        <taxon>Yoonia</taxon>
    </lineage>
</organism>
<dbReference type="InterPro" id="IPR000182">
    <property type="entry name" value="GNAT_dom"/>
</dbReference>
<keyword evidence="3" id="KW-1185">Reference proteome</keyword>
<dbReference type="PANTHER" id="PTHR43792">
    <property type="entry name" value="GNAT FAMILY, PUTATIVE (AFU_ORTHOLOGUE AFUA_3G00765)-RELATED-RELATED"/>
    <property type="match status" value="1"/>
</dbReference>
<dbReference type="RefSeq" id="WP_087206765.1">
    <property type="nucleotide sequence ID" value="NZ_CP021431.1"/>
</dbReference>